<feature type="compositionally biased region" description="Low complexity" evidence="6">
    <location>
        <begin position="71"/>
        <end position="80"/>
    </location>
</feature>
<feature type="transmembrane region" description="Helical" evidence="7">
    <location>
        <begin position="522"/>
        <end position="541"/>
    </location>
</feature>
<evidence type="ECO:0000256" key="3">
    <source>
        <dbReference type="ARBA" id="ARBA00022692"/>
    </source>
</evidence>
<comment type="subcellular location">
    <subcellularLocation>
        <location evidence="1">Endomembrane system</location>
        <topology evidence="1">Multi-pass membrane protein</topology>
    </subcellularLocation>
</comment>
<gene>
    <name evidence="9" type="ORF">Esi_0202_0024</name>
</gene>
<feature type="compositionally biased region" description="Low complexity" evidence="6">
    <location>
        <begin position="342"/>
        <end position="363"/>
    </location>
</feature>
<dbReference type="PANTHER" id="PTHR23510">
    <property type="entry name" value="INNER MEMBRANE TRANSPORT PROTEIN YAJR"/>
    <property type="match status" value="1"/>
</dbReference>
<dbReference type="InParanoid" id="D8LI50"/>
<feature type="transmembrane region" description="Helical" evidence="7">
    <location>
        <begin position="262"/>
        <end position="282"/>
    </location>
</feature>
<dbReference type="InterPro" id="IPR011701">
    <property type="entry name" value="MFS"/>
</dbReference>
<keyword evidence="2" id="KW-0813">Transport</keyword>
<feature type="transmembrane region" description="Helical" evidence="7">
    <location>
        <begin position="496"/>
        <end position="515"/>
    </location>
</feature>
<accession>D8LI50</accession>
<evidence type="ECO:0000256" key="1">
    <source>
        <dbReference type="ARBA" id="ARBA00004127"/>
    </source>
</evidence>
<feature type="transmembrane region" description="Helical" evidence="7">
    <location>
        <begin position="217"/>
        <end position="242"/>
    </location>
</feature>
<dbReference type="Proteomes" id="UP000002630">
    <property type="component" value="Unassembled WGS sequence"/>
</dbReference>
<dbReference type="GO" id="GO:0022857">
    <property type="term" value="F:transmembrane transporter activity"/>
    <property type="evidence" value="ECO:0007669"/>
    <property type="project" value="InterPro"/>
</dbReference>
<dbReference type="eggNOG" id="KOG2325">
    <property type="taxonomic scope" value="Eukaryota"/>
</dbReference>
<evidence type="ECO:0000313" key="9">
    <source>
        <dbReference type="EMBL" id="CBN79386.1"/>
    </source>
</evidence>
<feature type="transmembrane region" description="Helical" evidence="7">
    <location>
        <begin position="184"/>
        <end position="205"/>
    </location>
</feature>
<dbReference type="InterPro" id="IPR020846">
    <property type="entry name" value="MFS_dom"/>
</dbReference>
<dbReference type="Pfam" id="PF07690">
    <property type="entry name" value="MFS_1"/>
    <property type="match status" value="1"/>
</dbReference>
<dbReference type="GO" id="GO:0012505">
    <property type="term" value="C:endomembrane system"/>
    <property type="evidence" value="ECO:0007669"/>
    <property type="project" value="UniProtKB-SubCell"/>
</dbReference>
<feature type="transmembrane region" description="Helical" evidence="7">
    <location>
        <begin position="457"/>
        <end position="484"/>
    </location>
</feature>
<feature type="region of interest" description="Disordered" evidence="6">
    <location>
        <begin position="1"/>
        <end position="84"/>
    </location>
</feature>
<dbReference type="PANTHER" id="PTHR23510:SF3">
    <property type="entry name" value="MAJOR FACILITATOR SUPERFAMILY DOMAIN-CONTAINING PROTEIN 8"/>
    <property type="match status" value="1"/>
</dbReference>
<evidence type="ECO:0000256" key="5">
    <source>
        <dbReference type="ARBA" id="ARBA00023136"/>
    </source>
</evidence>
<proteinExistence type="predicted"/>
<dbReference type="SUPFAM" id="SSF103473">
    <property type="entry name" value="MFS general substrate transporter"/>
    <property type="match status" value="1"/>
</dbReference>
<organism evidence="9 10">
    <name type="scientific">Ectocarpus siliculosus</name>
    <name type="common">Brown alga</name>
    <name type="synonym">Conferva siliculosa</name>
    <dbReference type="NCBI Taxonomy" id="2880"/>
    <lineage>
        <taxon>Eukaryota</taxon>
        <taxon>Sar</taxon>
        <taxon>Stramenopiles</taxon>
        <taxon>Ochrophyta</taxon>
        <taxon>PX clade</taxon>
        <taxon>Phaeophyceae</taxon>
        <taxon>Ectocarpales</taxon>
        <taxon>Ectocarpaceae</taxon>
        <taxon>Ectocarpus</taxon>
    </lineage>
</organism>
<feature type="transmembrane region" description="Helical" evidence="7">
    <location>
        <begin position="547"/>
        <end position="574"/>
    </location>
</feature>
<dbReference type="OrthoDB" id="370281at2759"/>
<feature type="region of interest" description="Disordered" evidence="6">
    <location>
        <begin position="335"/>
        <end position="378"/>
    </location>
</feature>
<keyword evidence="4 7" id="KW-1133">Transmembrane helix</keyword>
<feature type="transmembrane region" description="Helical" evidence="7">
    <location>
        <begin position="586"/>
        <end position="605"/>
    </location>
</feature>
<protein>
    <recommendedName>
        <fullName evidence="8">Major facilitator superfamily (MFS) profile domain-containing protein</fullName>
    </recommendedName>
</protein>
<dbReference type="EMBL" id="FN649760">
    <property type="protein sequence ID" value="CBN79386.1"/>
    <property type="molecule type" value="Genomic_DNA"/>
</dbReference>
<feature type="transmembrane region" description="Helical" evidence="7">
    <location>
        <begin position="160"/>
        <end position="178"/>
    </location>
</feature>
<dbReference type="PROSITE" id="PS50850">
    <property type="entry name" value="MFS"/>
    <property type="match status" value="1"/>
</dbReference>
<sequence length="665" mass="69675">MASKTGERQALLFPSTGGGGGSSIGGRHGSTRSSSNSHKIKQGSPTITVPSDKDHHHQLRLHVEVPGGSGQHSSSSSSTSFRGEVRPTLDDKASFAVVLGDVLLVDTARGIFFPTLWTHVSQLGGDKIALGYCVGAFSLGRTLMSPVFGRMSTEHGYRRALLISTALVSFGTLFYAVADSVFTVFLSQVFLGVGSGTLGVTRGYVADKTTKEQRTYLLAYTTAVQYAGFTVMPSLGGFFSYLLGSTEIPLLGRFLMLTQFTAPAFFVAAMSTVLFLLLWFVFQDGIEQKPAKTTSSAKELSGTASGVTLTTDLGSDDSGCLSDDDDVPNQEQQDLWPAAEYSPPGSVSSDSGGRTGRGSPPSVVGQYVDISRDGGWGGSDDKGMEDVEDGYQTGLAAAAAGAAAAGNRAGVQATFHDSVQHEAKHGDVVGRETATLGEGGWLARKLRLRLPSRGDMLIYGGFLLNVSTKGTISCFETIGAAYAITTFSLTSAEAGSVFATCGAIGVVALLSMRLLCKHFNDIQLVLGGMSLMIVTCAMLALPPTFIGLNVFIAAVFLMYSVGYPIGHTAVLGLFSKVVGAQPQGALMGWFGSAGALARTCFPVLAGVLCQVFGTSALFLFLVALLSVTFALLFTFRRPYLDCIDITNRRKAAVGAANPPSHGAGK</sequence>
<evidence type="ECO:0000256" key="6">
    <source>
        <dbReference type="SAM" id="MobiDB-lite"/>
    </source>
</evidence>
<dbReference type="STRING" id="2880.D8LI50"/>
<feature type="domain" description="Major facilitator superfamily (MFS) profile" evidence="8">
    <location>
        <begin position="94"/>
        <end position="640"/>
    </location>
</feature>
<name>D8LI50_ECTSI</name>
<evidence type="ECO:0000256" key="4">
    <source>
        <dbReference type="ARBA" id="ARBA00022989"/>
    </source>
</evidence>
<evidence type="ECO:0000256" key="7">
    <source>
        <dbReference type="SAM" id="Phobius"/>
    </source>
</evidence>
<dbReference type="InterPro" id="IPR051068">
    <property type="entry name" value="MFS_Domain-Containing_Protein"/>
</dbReference>
<evidence type="ECO:0000256" key="2">
    <source>
        <dbReference type="ARBA" id="ARBA00022448"/>
    </source>
</evidence>
<dbReference type="Gene3D" id="1.20.1250.20">
    <property type="entry name" value="MFS general substrate transporter like domains"/>
    <property type="match status" value="2"/>
</dbReference>
<evidence type="ECO:0000313" key="10">
    <source>
        <dbReference type="Proteomes" id="UP000002630"/>
    </source>
</evidence>
<reference evidence="9 10" key="1">
    <citation type="journal article" date="2010" name="Nature">
        <title>The Ectocarpus genome and the independent evolution of multicellularity in brown algae.</title>
        <authorList>
            <person name="Cock J.M."/>
            <person name="Sterck L."/>
            <person name="Rouze P."/>
            <person name="Scornet D."/>
            <person name="Allen A.E."/>
            <person name="Amoutzias G."/>
            <person name="Anthouard V."/>
            <person name="Artiguenave F."/>
            <person name="Aury J.M."/>
            <person name="Badger J.H."/>
            <person name="Beszteri B."/>
            <person name="Billiau K."/>
            <person name="Bonnet E."/>
            <person name="Bothwell J.H."/>
            <person name="Bowler C."/>
            <person name="Boyen C."/>
            <person name="Brownlee C."/>
            <person name="Carrano C.J."/>
            <person name="Charrier B."/>
            <person name="Cho G.Y."/>
            <person name="Coelho S.M."/>
            <person name="Collen J."/>
            <person name="Corre E."/>
            <person name="Da Silva C."/>
            <person name="Delage L."/>
            <person name="Delaroque N."/>
            <person name="Dittami S.M."/>
            <person name="Doulbeau S."/>
            <person name="Elias M."/>
            <person name="Farnham G."/>
            <person name="Gachon C.M."/>
            <person name="Gschloessl B."/>
            <person name="Heesch S."/>
            <person name="Jabbari K."/>
            <person name="Jubin C."/>
            <person name="Kawai H."/>
            <person name="Kimura K."/>
            <person name="Kloareg B."/>
            <person name="Kupper F.C."/>
            <person name="Lang D."/>
            <person name="Le Bail A."/>
            <person name="Leblanc C."/>
            <person name="Lerouge P."/>
            <person name="Lohr M."/>
            <person name="Lopez P.J."/>
            <person name="Martens C."/>
            <person name="Maumus F."/>
            <person name="Michel G."/>
            <person name="Miranda-Saavedra D."/>
            <person name="Morales J."/>
            <person name="Moreau H."/>
            <person name="Motomura T."/>
            <person name="Nagasato C."/>
            <person name="Napoli C.A."/>
            <person name="Nelson D.R."/>
            <person name="Nyvall-Collen P."/>
            <person name="Peters A.F."/>
            <person name="Pommier C."/>
            <person name="Potin P."/>
            <person name="Poulain J."/>
            <person name="Quesneville H."/>
            <person name="Read B."/>
            <person name="Rensing S.A."/>
            <person name="Ritter A."/>
            <person name="Rousvoal S."/>
            <person name="Samanta M."/>
            <person name="Samson G."/>
            <person name="Schroeder D.C."/>
            <person name="Segurens B."/>
            <person name="Strittmatter M."/>
            <person name="Tonon T."/>
            <person name="Tregear J.W."/>
            <person name="Valentin K."/>
            <person name="von Dassow P."/>
            <person name="Yamagishi T."/>
            <person name="Van de Peer Y."/>
            <person name="Wincker P."/>
        </authorList>
    </citation>
    <scope>NUCLEOTIDE SEQUENCE [LARGE SCALE GENOMIC DNA]</scope>
    <source>
        <strain evidence="10">Ec32 / CCAP1310/4</strain>
    </source>
</reference>
<dbReference type="InterPro" id="IPR036259">
    <property type="entry name" value="MFS_trans_sf"/>
</dbReference>
<keyword evidence="10" id="KW-1185">Reference proteome</keyword>
<keyword evidence="5 7" id="KW-0472">Membrane</keyword>
<dbReference type="AlphaFoldDB" id="D8LI50"/>
<feature type="compositionally biased region" description="Gly residues" evidence="6">
    <location>
        <begin position="16"/>
        <end position="28"/>
    </location>
</feature>
<keyword evidence="3 7" id="KW-0812">Transmembrane</keyword>
<feature type="transmembrane region" description="Helical" evidence="7">
    <location>
        <begin position="611"/>
        <end position="633"/>
    </location>
</feature>
<evidence type="ECO:0000259" key="8">
    <source>
        <dbReference type="PROSITE" id="PS50850"/>
    </source>
</evidence>